<name>A0A0B9H459_9GAMM</name>
<evidence type="ECO:0000313" key="1">
    <source>
        <dbReference type="EMBL" id="KHT63662.1"/>
    </source>
</evidence>
<evidence type="ECO:0000313" key="2">
    <source>
        <dbReference type="Proteomes" id="UP000031278"/>
    </source>
</evidence>
<dbReference type="Proteomes" id="UP000031278">
    <property type="component" value="Unassembled WGS sequence"/>
</dbReference>
<reference evidence="1 2" key="1">
    <citation type="submission" date="2014-12" db="EMBL/GenBank/DDBJ databases">
        <title>Genome sequencing of Photobacterium gaetbulicola AD005a.</title>
        <authorList>
            <person name="Adrian T.G.S."/>
            <person name="Chan K.G."/>
        </authorList>
    </citation>
    <scope>NUCLEOTIDE SEQUENCE [LARGE SCALE GENOMIC DNA]</scope>
    <source>
        <strain evidence="1 2">AD005a</strain>
    </source>
</reference>
<dbReference type="RefSeq" id="WP_039461457.1">
    <property type="nucleotide sequence ID" value="NZ_JWLZ01000153.1"/>
</dbReference>
<proteinExistence type="predicted"/>
<evidence type="ECO:0008006" key="3">
    <source>
        <dbReference type="Google" id="ProtNLM"/>
    </source>
</evidence>
<comment type="caution">
    <text evidence="1">The sequence shown here is derived from an EMBL/GenBank/DDBJ whole genome shotgun (WGS) entry which is preliminary data.</text>
</comment>
<dbReference type="Pfam" id="PF07295">
    <property type="entry name" value="DUF1451"/>
    <property type="match status" value="1"/>
</dbReference>
<sequence>MATKKKDYEALLEQVTETLKHSPDELKHWAEVTEKYRQAASDMTKDELALISAYLKRDVQEFGQNADDSPAPFSDSPFYRVVKETIWEGLAEATDKTQIEWHEVMDDLKHQGVYEAGEIVGLGHLVCEKCGHDEVITHVKEISPCLKCGHTRFTRKPLSP</sequence>
<dbReference type="AlphaFoldDB" id="A0A0B9H459"/>
<protein>
    <recommendedName>
        <fullName evidence="3">Zinc ribbon-containing protein</fullName>
    </recommendedName>
</protein>
<accession>A0A0B9H459</accession>
<dbReference type="EMBL" id="JWLZ01000153">
    <property type="protein sequence ID" value="KHT63662.1"/>
    <property type="molecule type" value="Genomic_DNA"/>
</dbReference>
<organism evidence="1 2">
    <name type="scientific">Photobacterium gaetbulicola</name>
    <dbReference type="NCBI Taxonomy" id="1295392"/>
    <lineage>
        <taxon>Bacteria</taxon>
        <taxon>Pseudomonadati</taxon>
        <taxon>Pseudomonadota</taxon>
        <taxon>Gammaproteobacteria</taxon>
        <taxon>Vibrionales</taxon>
        <taxon>Vibrionaceae</taxon>
        <taxon>Photobacterium</taxon>
    </lineage>
</organism>
<dbReference type="NCBIfam" id="NF008261">
    <property type="entry name" value="PRK11032.1"/>
    <property type="match status" value="1"/>
</dbReference>
<dbReference type="InterPro" id="IPR009912">
    <property type="entry name" value="DUF1451"/>
</dbReference>
<gene>
    <name evidence="1" type="ORF">RJ45_10920</name>
</gene>